<dbReference type="PANTHER" id="PTHR30419:SF8">
    <property type="entry name" value="NITROGEN ASSIMILATION TRANSCRIPTIONAL ACTIVATOR-RELATED"/>
    <property type="match status" value="1"/>
</dbReference>
<dbReference type="InterPro" id="IPR050950">
    <property type="entry name" value="HTH-type_LysR_regulators"/>
</dbReference>
<dbReference type="STRING" id="1122213.GCA_000423365_01715"/>
<comment type="similarity">
    <text evidence="1">Belongs to the LysR transcriptional regulatory family.</text>
</comment>
<feature type="domain" description="HTH lysR-type" evidence="5">
    <location>
        <begin position="12"/>
        <end position="69"/>
    </location>
</feature>
<dbReference type="InterPro" id="IPR000847">
    <property type="entry name" value="LysR_HTH_N"/>
</dbReference>
<keyword evidence="4" id="KW-0804">Transcription</keyword>
<evidence type="ECO:0000259" key="5">
    <source>
        <dbReference type="PROSITE" id="PS50931"/>
    </source>
</evidence>
<evidence type="ECO:0000256" key="4">
    <source>
        <dbReference type="ARBA" id="ARBA00023163"/>
    </source>
</evidence>
<evidence type="ECO:0000256" key="2">
    <source>
        <dbReference type="ARBA" id="ARBA00023015"/>
    </source>
</evidence>
<keyword evidence="7" id="KW-1185">Reference proteome</keyword>
<evidence type="ECO:0000313" key="6">
    <source>
        <dbReference type="EMBL" id="AVX03612.1"/>
    </source>
</evidence>
<dbReference type="AlphaFoldDB" id="A0A2R4MC62"/>
<dbReference type="RefSeq" id="WP_027834731.1">
    <property type="nucleotide sequence ID" value="NZ_CP021330.1"/>
</dbReference>
<name>A0A2R4MC62_9HYPH</name>
<dbReference type="EMBL" id="CP021330">
    <property type="protein sequence ID" value="AVX03612.1"/>
    <property type="molecule type" value="Genomic_DNA"/>
</dbReference>
<dbReference type="PROSITE" id="PS50931">
    <property type="entry name" value="HTH_LYSR"/>
    <property type="match status" value="1"/>
</dbReference>
<dbReference type="SUPFAM" id="SSF46785">
    <property type="entry name" value="Winged helix' DNA-binding domain"/>
    <property type="match status" value="1"/>
</dbReference>
<dbReference type="Gene3D" id="3.40.190.10">
    <property type="entry name" value="Periplasmic binding protein-like II"/>
    <property type="match status" value="2"/>
</dbReference>
<evidence type="ECO:0000313" key="7">
    <source>
        <dbReference type="Proteomes" id="UP000258927"/>
    </source>
</evidence>
<dbReference type="Gene3D" id="1.10.10.10">
    <property type="entry name" value="Winged helix-like DNA-binding domain superfamily/Winged helix DNA-binding domain"/>
    <property type="match status" value="1"/>
</dbReference>
<dbReference type="Proteomes" id="UP000258927">
    <property type="component" value="Chromosome"/>
</dbReference>
<protein>
    <submittedName>
        <fullName evidence="6">HTH-type transcriptional regulator CysL</fullName>
    </submittedName>
</protein>
<dbReference type="InterPro" id="IPR036388">
    <property type="entry name" value="WH-like_DNA-bd_sf"/>
</dbReference>
<dbReference type="GO" id="GO:0005829">
    <property type="term" value="C:cytosol"/>
    <property type="evidence" value="ECO:0007669"/>
    <property type="project" value="TreeGrafter"/>
</dbReference>
<proteinExistence type="inferred from homology"/>
<evidence type="ECO:0000256" key="1">
    <source>
        <dbReference type="ARBA" id="ARBA00009437"/>
    </source>
</evidence>
<dbReference type="PANTHER" id="PTHR30419">
    <property type="entry name" value="HTH-TYPE TRANSCRIPTIONAL REGULATOR YBHD"/>
    <property type="match status" value="1"/>
</dbReference>
<dbReference type="CDD" id="cd05466">
    <property type="entry name" value="PBP2_LTTR_substrate"/>
    <property type="match status" value="1"/>
</dbReference>
<gene>
    <name evidence="6" type="ORF">MXMO3_01081</name>
</gene>
<dbReference type="GO" id="GO:0003700">
    <property type="term" value="F:DNA-binding transcription factor activity"/>
    <property type="evidence" value="ECO:0007669"/>
    <property type="project" value="InterPro"/>
</dbReference>
<keyword evidence="3" id="KW-0238">DNA-binding</keyword>
<sequence length="318" mass="35672">MDRDAENLARQLDWNLLRMFVVLVDSRSITLAASRLGLQQPSVSSALKRLEETLGRKLIERGPGKFNVTDAGKQLYREAVDINGSILRLSTLMRDIQETVQGHVKIAMASHVLCEFFDDILGDFHIQHPQATVEIIVGPSHHVIEQVVSRQASFGICLVYNKHPKLHYKHMFREHFGLYCGPKHPLFGKKNLTTKDLAGNNWVSFTTDQLSDVLRPVTLLRAKAAPEDAVVGSSANLEEVRRMILSGLGIGPLPVHVAKRDVEMGYLHRLPPYDDPPEIDVYVTTNPATKLNRAEHLLLKNLTDRIDSIPLEDRIFGG</sequence>
<dbReference type="GO" id="GO:0003677">
    <property type="term" value="F:DNA binding"/>
    <property type="evidence" value="ECO:0007669"/>
    <property type="project" value="UniProtKB-KW"/>
</dbReference>
<dbReference type="SUPFAM" id="SSF53850">
    <property type="entry name" value="Periplasmic binding protein-like II"/>
    <property type="match status" value="1"/>
</dbReference>
<evidence type="ECO:0000256" key="3">
    <source>
        <dbReference type="ARBA" id="ARBA00023125"/>
    </source>
</evidence>
<dbReference type="Pfam" id="PF00126">
    <property type="entry name" value="HTH_1"/>
    <property type="match status" value="1"/>
</dbReference>
<keyword evidence="2" id="KW-0805">Transcription regulation</keyword>
<accession>A0A2R4MC62</accession>
<dbReference type="InterPro" id="IPR036390">
    <property type="entry name" value="WH_DNA-bd_sf"/>
</dbReference>
<dbReference type="KEGG" id="mmyr:MXMO3_01081"/>
<dbReference type="PRINTS" id="PR00039">
    <property type="entry name" value="HTHLYSR"/>
</dbReference>
<organism evidence="6 7">
    <name type="scientific">Maritalea myrionectae</name>
    <dbReference type="NCBI Taxonomy" id="454601"/>
    <lineage>
        <taxon>Bacteria</taxon>
        <taxon>Pseudomonadati</taxon>
        <taxon>Pseudomonadota</taxon>
        <taxon>Alphaproteobacteria</taxon>
        <taxon>Hyphomicrobiales</taxon>
        <taxon>Devosiaceae</taxon>
        <taxon>Maritalea</taxon>
    </lineage>
</organism>
<dbReference type="InterPro" id="IPR005119">
    <property type="entry name" value="LysR_subst-bd"/>
</dbReference>
<dbReference type="Pfam" id="PF03466">
    <property type="entry name" value="LysR_substrate"/>
    <property type="match status" value="1"/>
</dbReference>
<reference evidence="6 7" key="1">
    <citation type="submission" date="2017-05" db="EMBL/GenBank/DDBJ databases">
        <title>Genome Analysis of Maritalea myrionectae HL2708#5.</title>
        <authorList>
            <consortium name="Cotde Inc.-PKNU"/>
            <person name="Jang D."/>
            <person name="Oh H.-M."/>
        </authorList>
    </citation>
    <scope>NUCLEOTIDE SEQUENCE [LARGE SCALE GENOMIC DNA]</scope>
    <source>
        <strain evidence="6 7">HL2708#5</strain>
    </source>
</reference>